<evidence type="ECO:0000313" key="9">
    <source>
        <dbReference type="EMBL" id="MFC6238511.1"/>
    </source>
</evidence>
<name>A0ABW1T1D2_9ACTN</name>
<evidence type="ECO:0000256" key="3">
    <source>
        <dbReference type="ARBA" id="ARBA00023110"/>
    </source>
</evidence>
<evidence type="ECO:0000256" key="2">
    <source>
        <dbReference type="ARBA" id="ARBA00006577"/>
    </source>
</evidence>
<comment type="catalytic activity">
    <reaction evidence="1 5 6">
        <text>[protein]-peptidylproline (omega=180) = [protein]-peptidylproline (omega=0)</text>
        <dbReference type="Rhea" id="RHEA:16237"/>
        <dbReference type="Rhea" id="RHEA-COMP:10747"/>
        <dbReference type="Rhea" id="RHEA-COMP:10748"/>
        <dbReference type="ChEBI" id="CHEBI:83833"/>
        <dbReference type="ChEBI" id="CHEBI:83834"/>
        <dbReference type="EC" id="5.2.1.8"/>
    </reaction>
</comment>
<evidence type="ECO:0000256" key="6">
    <source>
        <dbReference type="RuleBase" id="RU003915"/>
    </source>
</evidence>
<protein>
    <recommendedName>
        <fullName evidence="6">Peptidyl-prolyl cis-trans isomerase</fullName>
        <ecNumber evidence="6">5.2.1.8</ecNumber>
    </recommendedName>
</protein>
<dbReference type="Gene3D" id="3.10.50.40">
    <property type="match status" value="1"/>
</dbReference>
<keyword evidence="10" id="KW-1185">Reference proteome</keyword>
<evidence type="ECO:0000256" key="7">
    <source>
        <dbReference type="SAM" id="SignalP"/>
    </source>
</evidence>
<organism evidence="9 10">
    <name type="scientific">Longivirga aurantiaca</name>
    <dbReference type="NCBI Taxonomy" id="1837743"/>
    <lineage>
        <taxon>Bacteria</taxon>
        <taxon>Bacillati</taxon>
        <taxon>Actinomycetota</taxon>
        <taxon>Actinomycetes</taxon>
        <taxon>Sporichthyales</taxon>
        <taxon>Sporichthyaceae</taxon>
        <taxon>Longivirga</taxon>
    </lineage>
</organism>
<feature type="chain" id="PRO_5046400048" description="Peptidyl-prolyl cis-trans isomerase" evidence="7">
    <location>
        <begin position="22"/>
        <end position="196"/>
    </location>
</feature>
<proteinExistence type="inferred from homology"/>
<accession>A0ABW1T1D2</accession>
<keyword evidence="3 5" id="KW-0697">Rotamase</keyword>
<dbReference type="EC" id="5.2.1.8" evidence="6"/>
<keyword evidence="4 5" id="KW-0413">Isomerase</keyword>
<feature type="signal peptide" evidence="7">
    <location>
        <begin position="1"/>
        <end position="21"/>
    </location>
</feature>
<dbReference type="InterPro" id="IPR001179">
    <property type="entry name" value="PPIase_FKBP_dom"/>
</dbReference>
<dbReference type="Pfam" id="PF00254">
    <property type="entry name" value="FKBP_C"/>
    <property type="match status" value="1"/>
</dbReference>
<evidence type="ECO:0000256" key="1">
    <source>
        <dbReference type="ARBA" id="ARBA00000971"/>
    </source>
</evidence>
<dbReference type="EMBL" id="JBHSTI010000008">
    <property type="protein sequence ID" value="MFC6238511.1"/>
    <property type="molecule type" value="Genomic_DNA"/>
</dbReference>
<comment type="similarity">
    <text evidence="2 6">Belongs to the FKBP-type PPIase family.</text>
</comment>
<evidence type="ECO:0000256" key="4">
    <source>
        <dbReference type="ARBA" id="ARBA00023235"/>
    </source>
</evidence>
<evidence type="ECO:0000313" key="10">
    <source>
        <dbReference type="Proteomes" id="UP001596138"/>
    </source>
</evidence>
<gene>
    <name evidence="9" type="ORF">ACFQGU_11530</name>
</gene>
<feature type="domain" description="PPIase FKBP-type" evidence="8">
    <location>
        <begin position="100"/>
        <end position="187"/>
    </location>
</feature>
<dbReference type="GO" id="GO:0003755">
    <property type="term" value="F:peptidyl-prolyl cis-trans isomerase activity"/>
    <property type="evidence" value="ECO:0007669"/>
    <property type="project" value="UniProtKB-EC"/>
</dbReference>
<keyword evidence="7" id="KW-0732">Signal</keyword>
<dbReference type="Proteomes" id="UP001596138">
    <property type="component" value="Unassembled WGS sequence"/>
</dbReference>
<dbReference type="PANTHER" id="PTHR43811">
    <property type="entry name" value="FKBP-TYPE PEPTIDYL-PROLYL CIS-TRANS ISOMERASE FKPA"/>
    <property type="match status" value="1"/>
</dbReference>
<dbReference type="InterPro" id="IPR046357">
    <property type="entry name" value="PPIase_dom_sf"/>
</dbReference>
<sequence length="196" mass="19761">MKRSRLVAPATLALSAALVLSACGSTSEAGSGAGSSSAAAGDCGTATTTTEGIGNDACGVTVEGGFGVKPVITIGDQTKDVTQLQVIDLVEGTGDPVLANARVLADYAGVGASTTKQFDSSFDRGQPSEFGLDEVIFGWTQGIPGMKLGGRRLLIIPGALAYGANPTSPDIEPNEVLVFVVDMVNFINPGETAPAK</sequence>
<dbReference type="PANTHER" id="PTHR43811:SF19">
    <property type="entry name" value="39 KDA FK506-BINDING NUCLEAR PROTEIN"/>
    <property type="match status" value="1"/>
</dbReference>
<dbReference type="RefSeq" id="WP_386766784.1">
    <property type="nucleotide sequence ID" value="NZ_JBHSTI010000008.1"/>
</dbReference>
<evidence type="ECO:0000256" key="5">
    <source>
        <dbReference type="PROSITE-ProRule" id="PRU00277"/>
    </source>
</evidence>
<evidence type="ECO:0000259" key="8">
    <source>
        <dbReference type="PROSITE" id="PS50059"/>
    </source>
</evidence>
<dbReference type="PROSITE" id="PS50059">
    <property type="entry name" value="FKBP_PPIASE"/>
    <property type="match status" value="1"/>
</dbReference>
<reference evidence="10" key="1">
    <citation type="journal article" date="2019" name="Int. J. Syst. Evol. Microbiol.">
        <title>The Global Catalogue of Microorganisms (GCM) 10K type strain sequencing project: providing services to taxonomists for standard genome sequencing and annotation.</title>
        <authorList>
            <consortium name="The Broad Institute Genomics Platform"/>
            <consortium name="The Broad Institute Genome Sequencing Center for Infectious Disease"/>
            <person name="Wu L."/>
            <person name="Ma J."/>
        </authorList>
    </citation>
    <scope>NUCLEOTIDE SEQUENCE [LARGE SCALE GENOMIC DNA]</scope>
    <source>
        <strain evidence="10">CGMCC 4.7317</strain>
    </source>
</reference>
<comment type="caution">
    <text evidence="9">The sequence shown here is derived from an EMBL/GenBank/DDBJ whole genome shotgun (WGS) entry which is preliminary data.</text>
</comment>
<dbReference type="PROSITE" id="PS51257">
    <property type="entry name" value="PROKAR_LIPOPROTEIN"/>
    <property type="match status" value="1"/>
</dbReference>
<dbReference type="SUPFAM" id="SSF54534">
    <property type="entry name" value="FKBP-like"/>
    <property type="match status" value="1"/>
</dbReference>